<gene>
    <name evidence="1" type="ORF">FHX80_1182</name>
</gene>
<sequence length="46" mass="4985">MAFARKDGGGYYDITVWSRSGAFPDDGALLNIAVEVLPTIPDRTAR</sequence>
<organism evidence="1 2">
    <name type="scientific">Streptomyces brevispora</name>
    <dbReference type="NCBI Taxonomy" id="887462"/>
    <lineage>
        <taxon>Bacteria</taxon>
        <taxon>Bacillati</taxon>
        <taxon>Actinomycetota</taxon>
        <taxon>Actinomycetes</taxon>
        <taxon>Kitasatosporales</taxon>
        <taxon>Streptomycetaceae</taxon>
        <taxon>Streptomyces</taxon>
    </lineage>
</organism>
<evidence type="ECO:0000313" key="2">
    <source>
        <dbReference type="Proteomes" id="UP000318186"/>
    </source>
</evidence>
<comment type="caution">
    <text evidence="1">The sequence shown here is derived from an EMBL/GenBank/DDBJ whole genome shotgun (WGS) entry which is preliminary data.</text>
</comment>
<dbReference type="AlphaFoldDB" id="A0A561UQS0"/>
<dbReference type="EMBL" id="VIWW01000001">
    <property type="protein sequence ID" value="TWG01696.1"/>
    <property type="molecule type" value="Genomic_DNA"/>
</dbReference>
<reference evidence="1 2" key="1">
    <citation type="submission" date="2019-06" db="EMBL/GenBank/DDBJ databases">
        <title>Sequencing the genomes of 1000 actinobacteria strains.</title>
        <authorList>
            <person name="Klenk H.-P."/>
        </authorList>
    </citation>
    <scope>NUCLEOTIDE SEQUENCE [LARGE SCALE GENOMIC DNA]</scope>
    <source>
        <strain evidence="1 2">DSM 42059</strain>
    </source>
</reference>
<dbReference type="Proteomes" id="UP000318186">
    <property type="component" value="Unassembled WGS sequence"/>
</dbReference>
<accession>A0A561UQS0</accession>
<proteinExistence type="predicted"/>
<name>A0A561UQS0_9ACTN</name>
<evidence type="ECO:0000313" key="1">
    <source>
        <dbReference type="EMBL" id="TWG01696.1"/>
    </source>
</evidence>
<protein>
    <submittedName>
        <fullName evidence="1">Uncharacterized protein</fullName>
    </submittedName>
</protein>
<dbReference type="RefSeq" id="WP_167523341.1">
    <property type="nucleotide sequence ID" value="NZ_VIWW01000001.1"/>
</dbReference>